<accession>A0ABD6F2I0</accession>
<protein>
    <submittedName>
        <fullName evidence="1">Uncharacterized protein</fullName>
    </submittedName>
</protein>
<dbReference type="PROSITE" id="PS51257">
    <property type="entry name" value="PROKAR_LIPOPROTEIN"/>
    <property type="match status" value="1"/>
</dbReference>
<proteinExistence type="predicted"/>
<sequence length="23" mass="2636">MGRCRLSVWEATINLFTTFSISC</sequence>
<evidence type="ECO:0000313" key="2">
    <source>
        <dbReference type="Proteomes" id="UP001608902"/>
    </source>
</evidence>
<dbReference type="EMBL" id="JBGFUD010017743">
    <property type="protein sequence ID" value="MFH4984461.1"/>
    <property type="molecule type" value="Genomic_DNA"/>
</dbReference>
<dbReference type="AlphaFoldDB" id="A0ABD6F2I0"/>
<dbReference type="Proteomes" id="UP001608902">
    <property type="component" value="Unassembled WGS sequence"/>
</dbReference>
<reference evidence="1 2" key="1">
    <citation type="submission" date="2024-08" db="EMBL/GenBank/DDBJ databases">
        <title>Gnathostoma spinigerum genome.</title>
        <authorList>
            <person name="Gonzalez-Bertolin B."/>
            <person name="Monzon S."/>
            <person name="Zaballos A."/>
            <person name="Jimenez P."/>
            <person name="Dekumyoy P."/>
            <person name="Varona S."/>
            <person name="Cuesta I."/>
            <person name="Sumanam S."/>
            <person name="Adisakwattana P."/>
            <person name="Gasser R.B."/>
            <person name="Hernandez-Gonzalez A."/>
            <person name="Young N.D."/>
            <person name="Perteguer M.J."/>
        </authorList>
    </citation>
    <scope>NUCLEOTIDE SEQUENCE [LARGE SCALE GENOMIC DNA]</scope>
    <source>
        <strain evidence="1">AL3</strain>
        <tissue evidence="1">Liver</tissue>
    </source>
</reference>
<evidence type="ECO:0000313" key="1">
    <source>
        <dbReference type="EMBL" id="MFH4984461.1"/>
    </source>
</evidence>
<comment type="caution">
    <text evidence="1">The sequence shown here is derived from an EMBL/GenBank/DDBJ whole genome shotgun (WGS) entry which is preliminary data.</text>
</comment>
<organism evidence="1 2">
    <name type="scientific">Gnathostoma spinigerum</name>
    <dbReference type="NCBI Taxonomy" id="75299"/>
    <lineage>
        <taxon>Eukaryota</taxon>
        <taxon>Metazoa</taxon>
        <taxon>Ecdysozoa</taxon>
        <taxon>Nematoda</taxon>
        <taxon>Chromadorea</taxon>
        <taxon>Rhabditida</taxon>
        <taxon>Spirurina</taxon>
        <taxon>Gnathostomatomorpha</taxon>
        <taxon>Gnathostomatoidea</taxon>
        <taxon>Gnathostomatidae</taxon>
        <taxon>Gnathostoma</taxon>
    </lineage>
</organism>
<keyword evidence="2" id="KW-1185">Reference proteome</keyword>
<gene>
    <name evidence="1" type="ORF">AB6A40_011170</name>
</gene>
<name>A0ABD6F2I0_9BILA</name>